<feature type="domain" description="Glycoside hydrolase family 38 central" evidence="10">
    <location>
        <begin position="338"/>
        <end position="411"/>
    </location>
</feature>
<feature type="region of interest" description="Disordered" evidence="8">
    <location>
        <begin position="1257"/>
        <end position="1336"/>
    </location>
</feature>
<dbReference type="InterPro" id="IPR000602">
    <property type="entry name" value="Glyco_hydro_38_N"/>
</dbReference>
<dbReference type="InterPro" id="IPR050843">
    <property type="entry name" value="Glycosyl_Hydrlase_38"/>
</dbReference>
<name>A0A8S0ZPE0_ARCPL</name>
<organism evidence="11 12">
    <name type="scientific">Arctia plantaginis</name>
    <name type="common">Wood tiger moth</name>
    <name type="synonym">Phalaena plantaginis</name>
    <dbReference type="NCBI Taxonomy" id="874455"/>
    <lineage>
        <taxon>Eukaryota</taxon>
        <taxon>Metazoa</taxon>
        <taxon>Ecdysozoa</taxon>
        <taxon>Arthropoda</taxon>
        <taxon>Hexapoda</taxon>
        <taxon>Insecta</taxon>
        <taxon>Pterygota</taxon>
        <taxon>Neoptera</taxon>
        <taxon>Endopterygota</taxon>
        <taxon>Lepidoptera</taxon>
        <taxon>Glossata</taxon>
        <taxon>Ditrysia</taxon>
        <taxon>Noctuoidea</taxon>
        <taxon>Erebidae</taxon>
        <taxon>Arctiinae</taxon>
        <taxon>Arctia</taxon>
    </lineage>
</organism>
<dbReference type="InterPro" id="IPR011013">
    <property type="entry name" value="Gal_mutarotase_sf_dom"/>
</dbReference>
<dbReference type="SMART" id="SM00872">
    <property type="entry name" value="Alpha-mann_mid"/>
    <property type="match status" value="1"/>
</dbReference>
<dbReference type="InterPro" id="IPR011330">
    <property type="entry name" value="Glyco_hydro/deAcase_b/a-brl"/>
</dbReference>
<dbReference type="Gene3D" id="2.60.40.1180">
    <property type="entry name" value="Golgi alpha-mannosidase II"/>
    <property type="match status" value="1"/>
</dbReference>
<dbReference type="SUPFAM" id="SSF88713">
    <property type="entry name" value="Glycoside hydrolase/deacetylase"/>
    <property type="match status" value="1"/>
</dbReference>
<dbReference type="Gene3D" id="3.20.110.10">
    <property type="entry name" value="Glycoside hydrolase 38, N terminal domain"/>
    <property type="match status" value="2"/>
</dbReference>
<evidence type="ECO:0000256" key="1">
    <source>
        <dbReference type="ARBA" id="ARBA00001947"/>
    </source>
</evidence>
<dbReference type="GO" id="GO:0046872">
    <property type="term" value="F:metal ion binding"/>
    <property type="evidence" value="ECO:0007669"/>
    <property type="project" value="UniProtKB-KW"/>
</dbReference>
<comment type="cofactor">
    <cofactor evidence="1">
        <name>Zn(2+)</name>
        <dbReference type="ChEBI" id="CHEBI:29105"/>
    </cofactor>
</comment>
<evidence type="ECO:0000256" key="7">
    <source>
        <dbReference type="ARBA" id="ARBA00023295"/>
    </source>
</evidence>
<evidence type="ECO:0000313" key="11">
    <source>
        <dbReference type="EMBL" id="CAB3233557.1"/>
    </source>
</evidence>
<evidence type="ECO:0000256" key="3">
    <source>
        <dbReference type="ARBA" id="ARBA00022723"/>
    </source>
</evidence>
<dbReference type="Gene3D" id="2.60.40.1360">
    <property type="match status" value="1"/>
</dbReference>
<dbReference type="Pfam" id="PF09261">
    <property type="entry name" value="Alpha-mann_mid"/>
    <property type="match status" value="1"/>
</dbReference>
<evidence type="ECO:0000256" key="2">
    <source>
        <dbReference type="ARBA" id="ARBA00009792"/>
    </source>
</evidence>
<dbReference type="SUPFAM" id="SSF74650">
    <property type="entry name" value="Galactose mutarotase-like"/>
    <property type="match status" value="1"/>
</dbReference>
<feature type="signal peptide" evidence="9">
    <location>
        <begin position="1"/>
        <end position="20"/>
    </location>
</feature>
<dbReference type="FunFam" id="2.60.40.1180:FF:000018">
    <property type="entry name" value="Alpha-mannosidase"/>
    <property type="match status" value="1"/>
</dbReference>
<dbReference type="FunFam" id="2.70.98.30:FF:000003">
    <property type="entry name" value="Alpha-mannosidase"/>
    <property type="match status" value="1"/>
</dbReference>
<feature type="compositionally biased region" description="Basic residues" evidence="8">
    <location>
        <begin position="1216"/>
        <end position="1228"/>
    </location>
</feature>
<comment type="caution">
    <text evidence="11">The sequence shown here is derived from an EMBL/GenBank/DDBJ whole genome shotgun (WGS) entry which is preliminary data.</text>
</comment>
<proteinExistence type="inferred from homology"/>
<dbReference type="InterPro" id="IPR013780">
    <property type="entry name" value="Glyco_hydro_b"/>
</dbReference>
<reference evidence="11 12" key="1">
    <citation type="submission" date="2020-04" db="EMBL/GenBank/DDBJ databases">
        <authorList>
            <person name="Wallbank WR R."/>
            <person name="Pardo Diaz C."/>
            <person name="Kozak K."/>
            <person name="Martin S."/>
            <person name="Jiggins C."/>
            <person name="Moest M."/>
            <person name="Warren A I."/>
            <person name="Byers J.R.P. K."/>
            <person name="Montejo-Kovacevich G."/>
            <person name="Yen C E."/>
        </authorList>
    </citation>
    <scope>NUCLEOTIDE SEQUENCE [LARGE SCALE GENOMIC DNA]</scope>
</reference>
<dbReference type="PANTHER" id="PTHR11607:SF3">
    <property type="entry name" value="LYSOSOMAL ALPHA-MANNOSIDASE"/>
    <property type="match status" value="1"/>
</dbReference>
<keyword evidence="9" id="KW-0732">Signal</keyword>
<evidence type="ECO:0000256" key="8">
    <source>
        <dbReference type="SAM" id="MobiDB-lite"/>
    </source>
</evidence>
<dbReference type="InterPro" id="IPR028995">
    <property type="entry name" value="Glyco_hydro_57/38_cen_sf"/>
</dbReference>
<protein>
    <recommendedName>
        <fullName evidence="10">Glycoside hydrolase family 38 central domain-containing protein</fullName>
    </recommendedName>
</protein>
<feature type="compositionally biased region" description="Basic residues" evidence="8">
    <location>
        <begin position="1191"/>
        <end position="1201"/>
    </location>
</feature>
<evidence type="ECO:0000256" key="4">
    <source>
        <dbReference type="ARBA" id="ARBA00022801"/>
    </source>
</evidence>
<keyword evidence="4" id="KW-0378">Hydrolase</keyword>
<feature type="chain" id="PRO_5035849904" description="Glycoside hydrolase family 38 central domain-containing protein" evidence="9">
    <location>
        <begin position="21"/>
        <end position="1362"/>
    </location>
</feature>
<dbReference type="Gene3D" id="2.70.98.30">
    <property type="entry name" value="Golgi alpha-mannosidase II, domain 4"/>
    <property type="match status" value="1"/>
</dbReference>
<dbReference type="Gene3D" id="1.20.1270.50">
    <property type="entry name" value="Glycoside hydrolase family 38, central domain"/>
    <property type="match status" value="2"/>
</dbReference>
<dbReference type="GO" id="GO:0004559">
    <property type="term" value="F:alpha-mannosidase activity"/>
    <property type="evidence" value="ECO:0007669"/>
    <property type="project" value="InterPro"/>
</dbReference>
<dbReference type="Pfam" id="PF01074">
    <property type="entry name" value="Glyco_hydro_38N"/>
    <property type="match status" value="1"/>
</dbReference>
<comment type="similarity">
    <text evidence="2">Belongs to the glycosyl hydrolase 38 family.</text>
</comment>
<dbReference type="GO" id="GO:0005764">
    <property type="term" value="C:lysosome"/>
    <property type="evidence" value="ECO:0007669"/>
    <property type="project" value="TreeGrafter"/>
</dbReference>
<dbReference type="InterPro" id="IPR015341">
    <property type="entry name" value="Glyco_hydro_38_cen"/>
</dbReference>
<dbReference type="InterPro" id="IPR027291">
    <property type="entry name" value="Glyco_hydro_38_N_sf"/>
</dbReference>
<evidence type="ECO:0000259" key="10">
    <source>
        <dbReference type="SMART" id="SM00872"/>
    </source>
</evidence>
<dbReference type="InterPro" id="IPR011682">
    <property type="entry name" value="Glyco_hydro_38_C"/>
</dbReference>
<feature type="compositionally biased region" description="Basic and acidic residues" evidence="8">
    <location>
        <begin position="975"/>
        <end position="1000"/>
    </location>
</feature>
<dbReference type="GO" id="GO:0006013">
    <property type="term" value="P:mannose metabolic process"/>
    <property type="evidence" value="ECO:0007669"/>
    <property type="project" value="InterPro"/>
</dbReference>
<dbReference type="PANTHER" id="PTHR11607">
    <property type="entry name" value="ALPHA-MANNOSIDASE"/>
    <property type="match status" value="1"/>
</dbReference>
<evidence type="ECO:0000256" key="5">
    <source>
        <dbReference type="ARBA" id="ARBA00022833"/>
    </source>
</evidence>
<dbReference type="InterPro" id="IPR048534">
    <property type="entry name" value="Man2a1-like_dom"/>
</dbReference>
<feature type="region of interest" description="Disordered" evidence="8">
    <location>
        <begin position="969"/>
        <end position="1008"/>
    </location>
</feature>
<feature type="compositionally biased region" description="Basic residues" evidence="8">
    <location>
        <begin position="1128"/>
        <end position="1143"/>
    </location>
</feature>
<keyword evidence="5" id="KW-0862">Zinc</keyword>
<dbReference type="GO" id="GO:0030246">
    <property type="term" value="F:carbohydrate binding"/>
    <property type="evidence" value="ECO:0007669"/>
    <property type="project" value="InterPro"/>
</dbReference>
<dbReference type="Proteomes" id="UP000494256">
    <property type="component" value="Unassembled WGS sequence"/>
</dbReference>
<gene>
    <name evidence="11" type="ORF">APLA_LOCUS6134</name>
</gene>
<dbReference type="Pfam" id="PF07748">
    <property type="entry name" value="Glyco_hydro_38C"/>
    <property type="match status" value="1"/>
</dbReference>
<dbReference type="Pfam" id="PF21260">
    <property type="entry name" value="Laman-like_dom"/>
    <property type="match status" value="1"/>
</dbReference>
<sequence>MSNKLYVLIILSLEIKCTLSEKLKIECGYKQCPQTRDGALNVHLIPHSHMDAGWVKTFDQYYYGTKTTISTANVQLIYHSVLSELLHDKRRKFTFSETAYFWRWWKEQRPTTRATFRTLVQEGRVEFAGGGWVNNDEATPDYLHIIDQFTWGLRKINDTLGPCGKPKAAWQIDTYGHTREQVSLLAQMGYDGLFIGKMSDIMTHTLYNLYNAPEGFCFDFLCNDEPIIDDPDNKVYNADKRVNDFITQIERQAKYYDHDNIMVTMGGDFTYQSAANWFMNMDKLINHVNTHPANISDINIFYSTPSCYLKAIYLYGRRDKAVFTEKGDHLPYGSDLVTYWTGYYSSRPSIKYLTRRAHVFLQVVKQLTVLAKMGDSYELHLLRHAVSLVLHHDAITGTSQQHVTNDFVRILTEAIDSCTKKVSNLLSFLTPTWGGSRRSKNNQQFIICHQLNMSQCRFTESQESMLLVVYNPLSIKTYHHVRLPAIALHYSIRDYNDEEVEYQLVPLPAAIINLPGRSSTAIQELYFEAENIPPLGFTAYYISPVRDQMEENEYHKKSAQGKIEAEQEIIPFISNEYLKVSVDKNTGLLESITHVDGLRIDISQNFYYYSQAQQPLQSGAYSFRPDKPRPVPVAEKVSYNTIRGSLIKEIRQRYTDWITQIIRLYRGEEYVELEWVIGPVPIGTDLGKEVVTLFNTNITSAGEFFTDSNSRQMIRRSCWNETAFQQNKKPIAACYYPVTSRICIHSINTTTGLCVLTDRTQGGSSYNEGEIELMVHRRLLTDDGFGLEETLNEEAYGVGLVVKGKHRILFGNFRQEVDDLNFSERMSLAARKWLYEPWLFFTPGDKLNRRKWQNVRNKRFTALKLHGLPRHIHILTLEPWKAGSVLLRLENTLENPIRDRFKSDKSENPDDYTAKPSHITVELRKIFLQMQIKMVRETTLAANQWLDDARQMDWSTRYVYTGADDGMLTEDVEETKDKPSKQMEEQDSGHYSDEDQDIARRKQVNRQRFNAKNRARTKMPYLEREREYERRKRSINITENVMENIINDTLVDDFVNETTTIAYVKPSMDAKTMTRNVTAKVDDYYRIQGTQKTPKMNFLNRMKPTHLTQDFKADEAASSSEEDFSSNLKKRSPRRRNGLKASKRPKEEDTIIVDSDDGITKSMYDMYYRRPKPPPQSPHKKTERSSEEKNIRKKKKSRRYKPRSDSYDEPLERTTKRANRRQNKRRKGLTADMPFFINEPSRRFNRAFEEKRNRQKMMLEESMKETAKSWTQRSRSRKDSSGVENMDYSEEEELDNLEKEITDARTENNRRKRTLAKDDEAARDDPSSEPVEDPEFVVTLRPTQIRTFVIWFENTRKSFGPG</sequence>
<keyword evidence="6" id="KW-1015">Disulfide bond</keyword>
<keyword evidence="7" id="KW-0326">Glycosidase</keyword>
<dbReference type="OrthoDB" id="7439147at2759"/>
<feature type="region of interest" description="Disordered" evidence="8">
    <location>
        <begin position="1112"/>
        <end position="1234"/>
    </location>
</feature>
<evidence type="ECO:0000313" key="12">
    <source>
        <dbReference type="Proteomes" id="UP000494256"/>
    </source>
</evidence>
<feature type="compositionally biased region" description="Basic and acidic residues" evidence="8">
    <location>
        <begin position="1257"/>
        <end position="1267"/>
    </location>
</feature>
<dbReference type="InterPro" id="IPR037094">
    <property type="entry name" value="Glyco_hydro_38_cen_sf"/>
</dbReference>
<accession>A0A8S0ZPE0</accession>
<dbReference type="SUPFAM" id="SSF88688">
    <property type="entry name" value="Families 57/38 glycoside transferase middle domain"/>
    <property type="match status" value="1"/>
</dbReference>
<feature type="compositionally biased region" description="Basic and acidic residues" evidence="8">
    <location>
        <begin position="1202"/>
        <end position="1215"/>
    </location>
</feature>
<evidence type="ECO:0000256" key="9">
    <source>
        <dbReference type="SAM" id="SignalP"/>
    </source>
</evidence>
<keyword evidence="3" id="KW-0479">Metal-binding</keyword>
<dbReference type="FunFam" id="1.20.1270.50:FF:000002">
    <property type="entry name" value="Alpha-mannosidase"/>
    <property type="match status" value="1"/>
</dbReference>
<evidence type="ECO:0000256" key="6">
    <source>
        <dbReference type="ARBA" id="ARBA00023157"/>
    </source>
</evidence>
<feature type="compositionally biased region" description="Basic and acidic residues" evidence="8">
    <location>
        <begin position="1296"/>
        <end position="1326"/>
    </location>
</feature>
<dbReference type="EMBL" id="CADEBD010000293">
    <property type="protein sequence ID" value="CAB3233557.1"/>
    <property type="molecule type" value="Genomic_DNA"/>
</dbReference>